<name>A0AAE0WXL0_9PEZI</name>
<comment type="caution">
    <text evidence="2">The sequence shown here is derived from an EMBL/GenBank/DDBJ whole genome shotgun (WGS) entry which is preliminary data.</text>
</comment>
<proteinExistence type="predicted"/>
<dbReference type="EMBL" id="JAUTXT010000001">
    <property type="protein sequence ID" value="KAK3680232.1"/>
    <property type="molecule type" value="Genomic_DNA"/>
</dbReference>
<dbReference type="Pfam" id="PF12697">
    <property type="entry name" value="Abhydrolase_6"/>
    <property type="match status" value="1"/>
</dbReference>
<dbReference type="InterPro" id="IPR029058">
    <property type="entry name" value="AB_hydrolase_fold"/>
</dbReference>
<dbReference type="Gene3D" id="3.40.50.1820">
    <property type="entry name" value="alpha/beta hydrolase"/>
    <property type="match status" value="1"/>
</dbReference>
<sequence>MSGLNSLLTLDPSLEQHDSKVSSGGTVRAYSHDTGSGPVLCLVHGWPQSAFMWRHVIPMIKSKYTLYIPELPGYGISSLPPKPDKRTVGKLIIEGLQSVFGTSRKVIWCGHDRGGRVGHRLIVDNDPAHNITSAMLWDIVPTWEQWKAFSNPLAATAYYHWPFLATTTAPQMIEMMGGYEYIKMNLERVKGQNPAGVAKFRENDAIDHYAGVFRHPEAISGSCADYHAGAFEDVDEQKKDQEAGKKVGIPTFVGYSASNLGRMHDVESLWPEWADGKAELKLVGIPDGYGHYLPEECPDQIARLIVEWMDKHGK</sequence>
<evidence type="ECO:0000313" key="3">
    <source>
        <dbReference type="Proteomes" id="UP001274830"/>
    </source>
</evidence>
<dbReference type="InterPro" id="IPR000073">
    <property type="entry name" value="AB_hydrolase_1"/>
</dbReference>
<organism evidence="2 3">
    <name type="scientific">Recurvomyces mirabilis</name>
    <dbReference type="NCBI Taxonomy" id="574656"/>
    <lineage>
        <taxon>Eukaryota</taxon>
        <taxon>Fungi</taxon>
        <taxon>Dikarya</taxon>
        <taxon>Ascomycota</taxon>
        <taxon>Pezizomycotina</taxon>
        <taxon>Dothideomycetes</taxon>
        <taxon>Dothideomycetidae</taxon>
        <taxon>Mycosphaerellales</taxon>
        <taxon>Teratosphaeriaceae</taxon>
        <taxon>Recurvomyces</taxon>
    </lineage>
</organism>
<evidence type="ECO:0000259" key="1">
    <source>
        <dbReference type="Pfam" id="PF12697"/>
    </source>
</evidence>
<dbReference type="AlphaFoldDB" id="A0AAE0WXL0"/>
<keyword evidence="3" id="KW-1185">Reference proteome</keyword>
<dbReference type="Proteomes" id="UP001274830">
    <property type="component" value="Unassembled WGS sequence"/>
</dbReference>
<accession>A0AAE0WXL0</accession>
<feature type="domain" description="AB hydrolase-1" evidence="1">
    <location>
        <begin position="42"/>
        <end position="303"/>
    </location>
</feature>
<protein>
    <recommendedName>
        <fullName evidence="1">AB hydrolase-1 domain-containing protein</fullName>
    </recommendedName>
</protein>
<gene>
    <name evidence="2" type="ORF">LTR78_000610</name>
</gene>
<dbReference type="PANTHER" id="PTHR43329">
    <property type="entry name" value="EPOXIDE HYDROLASE"/>
    <property type="match status" value="1"/>
</dbReference>
<dbReference type="SUPFAM" id="SSF53474">
    <property type="entry name" value="alpha/beta-Hydrolases"/>
    <property type="match status" value="1"/>
</dbReference>
<evidence type="ECO:0000313" key="2">
    <source>
        <dbReference type="EMBL" id="KAK3680232.1"/>
    </source>
</evidence>
<reference evidence="2" key="1">
    <citation type="submission" date="2023-07" db="EMBL/GenBank/DDBJ databases">
        <title>Black Yeasts Isolated from many extreme environments.</title>
        <authorList>
            <person name="Coleine C."/>
            <person name="Stajich J.E."/>
            <person name="Selbmann L."/>
        </authorList>
    </citation>
    <scope>NUCLEOTIDE SEQUENCE</scope>
    <source>
        <strain evidence="2">CCFEE 5485</strain>
    </source>
</reference>